<comment type="caution">
    <text evidence="1">The sequence shown here is derived from an EMBL/GenBank/DDBJ whole genome shotgun (WGS) entry which is preliminary data.</text>
</comment>
<evidence type="ECO:0008006" key="3">
    <source>
        <dbReference type="Google" id="ProtNLM"/>
    </source>
</evidence>
<dbReference type="AlphaFoldDB" id="A0A9W5IS55"/>
<organism evidence="1 2">
    <name type="scientific">Neisseria subflava NJ9703</name>
    <dbReference type="NCBI Taxonomy" id="546268"/>
    <lineage>
        <taxon>Bacteria</taxon>
        <taxon>Pseudomonadati</taxon>
        <taxon>Pseudomonadota</taxon>
        <taxon>Betaproteobacteria</taxon>
        <taxon>Neisseriales</taxon>
        <taxon>Neisseriaceae</taxon>
        <taxon>Neisseria</taxon>
    </lineage>
</organism>
<dbReference type="EMBL" id="ACEO02000002">
    <property type="protein sequence ID" value="EFC52706.1"/>
    <property type="molecule type" value="Genomic_DNA"/>
</dbReference>
<accession>A0A9W5IS55</accession>
<dbReference type="Proteomes" id="UP000004621">
    <property type="component" value="Unassembled WGS sequence"/>
</dbReference>
<dbReference type="PROSITE" id="PS51257">
    <property type="entry name" value="PROKAR_LIPOPROTEIN"/>
    <property type="match status" value="1"/>
</dbReference>
<sequence length="172" mass="19535">MLIMRIMKKYILPIFAVAALAGCESIYVPTLKEVPVRPTNVKKPKADSQVSATGYHLAPSHWADVSKIHDEARRLSTQVSQGSLTKVQAAQYLNRFRIQQVGRNSVDDSMYEVYLRSAVDSQRGEITTEQSKQYIQGALRGWQQRWKNMDTKPSNPAFTNFLMEVMGMQPLK</sequence>
<proteinExistence type="predicted"/>
<evidence type="ECO:0000313" key="1">
    <source>
        <dbReference type="EMBL" id="EFC52706.1"/>
    </source>
</evidence>
<protein>
    <recommendedName>
        <fullName evidence="3">Prokaryotic membrane lipolipid attachment site family protein</fullName>
    </recommendedName>
</protein>
<name>A0A9W5IS55_NEISU</name>
<reference evidence="1 2" key="1">
    <citation type="submission" date="2010-01" db="EMBL/GenBank/DDBJ databases">
        <authorList>
            <person name="Weinstock G."/>
            <person name="Sodergren E."/>
            <person name="Clifton S."/>
            <person name="Fulton L."/>
            <person name="Fulton B."/>
            <person name="Courtney L."/>
            <person name="Fronick C."/>
            <person name="Harrison M."/>
            <person name="Strong C."/>
            <person name="Farmer C."/>
            <person name="Delahaunty K."/>
            <person name="Markovic C."/>
            <person name="Hall O."/>
            <person name="Minx P."/>
            <person name="Tomlinson C."/>
            <person name="Mitreva M."/>
            <person name="Nelson J."/>
            <person name="Hou S."/>
            <person name="Wollam A."/>
            <person name="Pepin K.H."/>
            <person name="Johnson M."/>
            <person name="Bhonagiri V."/>
            <person name="Nash W.E."/>
            <person name="Warren W."/>
            <person name="Chinwalla A."/>
            <person name="Mardis E.R."/>
            <person name="Wilson R.K."/>
        </authorList>
    </citation>
    <scope>NUCLEOTIDE SEQUENCE [LARGE SCALE GENOMIC DNA]</scope>
    <source>
        <strain evidence="1 2">NJ9703</strain>
    </source>
</reference>
<evidence type="ECO:0000313" key="2">
    <source>
        <dbReference type="Proteomes" id="UP000004621"/>
    </source>
</evidence>
<gene>
    <name evidence="1" type="ORF">NEISUBOT_03542</name>
</gene>